<dbReference type="CDD" id="cd04467">
    <property type="entry name" value="S1_aIF5A"/>
    <property type="match status" value="1"/>
</dbReference>
<evidence type="ECO:0000256" key="11">
    <source>
        <dbReference type="HAMAP-Rule" id="MF_00085"/>
    </source>
</evidence>
<dbReference type="GO" id="GO:0043022">
    <property type="term" value="F:ribosome binding"/>
    <property type="evidence" value="ECO:0007669"/>
    <property type="project" value="InterPro"/>
</dbReference>
<comment type="similarity">
    <text evidence="3 11">Belongs to the eIF-5A family.</text>
</comment>
<dbReference type="SUPFAM" id="SSF50104">
    <property type="entry name" value="Translation proteins SH3-like domain"/>
    <property type="match status" value="1"/>
</dbReference>
<dbReference type="RefSeq" id="WP_052884680.1">
    <property type="nucleotide sequence ID" value="NZ_CP009961.1"/>
</dbReference>
<evidence type="ECO:0000313" key="13">
    <source>
        <dbReference type="EMBL" id="AKG39135.1"/>
    </source>
</evidence>
<dbReference type="SUPFAM" id="SSF50249">
    <property type="entry name" value="Nucleic acid-binding proteins"/>
    <property type="match status" value="1"/>
</dbReference>
<feature type="modified residue" description="Hypusine" evidence="11">
    <location>
        <position position="36"/>
    </location>
</feature>
<evidence type="ECO:0000256" key="7">
    <source>
        <dbReference type="ARBA" id="ARBA00022917"/>
    </source>
</evidence>
<dbReference type="AlphaFoldDB" id="A0A0F7FIQ4"/>
<comment type="function">
    <text evidence="1 11">Functions by promoting the formation of the first peptide bond.</text>
</comment>
<keyword evidence="8 11" id="KW-0385">Hypusine</keyword>
<dbReference type="OrthoDB" id="23689at2157"/>
<dbReference type="STRING" id="1550241.MA03_07630"/>
<dbReference type="PANTHER" id="PTHR11673">
    <property type="entry name" value="TRANSLATION INITIATION FACTOR 5A FAMILY MEMBER"/>
    <property type="match status" value="1"/>
</dbReference>
<gene>
    <name evidence="11" type="primary">eif5a</name>
    <name evidence="13" type="ORF">MA03_07630</name>
</gene>
<dbReference type="InterPro" id="IPR022847">
    <property type="entry name" value="Transl_elong_IF5A_arc"/>
</dbReference>
<accession>A0A0F7FIQ4</accession>
<evidence type="ECO:0000256" key="6">
    <source>
        <dbReference type="ARBA" id="ARBA00022540"/>
    </source>
</evidence>
<dbReference type="GeneID" id="25402091"/>
<proteinExistence type="inferred from homology"/>
<evidence type="ECO:0000256" key="5">
    <source>
        <dbReference type="ARBA" id="ARBA00022490"/>
    </source>
</evidence>
<dbReference type="PROSITE" id="PS00302">
    <property type="entry name" value="IF5A_HYPUSINE"/>
    <property type="match status" value="1"/>
</dbReference>
<dbReference type="PIRSF" id="PIRSF003025">
    <property type="entry name" value="eIF5A"/>
    <property type="match status" value="1"/>
</dbReference>
<keyword evidence="7 11" id="KW-0648">Protein biosynthesis</keyword>
<dbReference type="InterPro" id="IPR001884">
    <property type="entry name" value="IF5A-like"/>
</dbReference>
<organism evidence="13 14">
    <name type="scientific">Infirmifilum uzonense</name>
    <dbReference type="NCBI Taxonomy" id="1550241"/>
    <lineage>
        <taxon>Archaea</taxon>
        <taxon>Thermoproteota</taxon>
        <taxon>Thermoprotei</taxon>
        <taxon>Thermofilales</taxon>
        <taxon>Thermofilaceae</taxon>
        <taxon>Infirmifilum</taxon>
    </lineage>
</organism>
<dbReference type="Pfam" id="PF01287">
    <property type="entry name" value="eIF-5a"/>
    <property type="match status" value="1"/>
</dbReference>
<dbReference type="InterPro" id="IPR019769">
    <property type="entry name" value="Trans_elong_IF5A_hypusine_site"/>
</dbReference>
<dbReference type="InterPro" id="IPR014722">
    <property type="entry name" value="Rib_uL2_dom2"/>
</dbReference>
<dbReference type="PATRIC" id="fig|1550241.5.peg.1583"/>
<evidence type="ECO:0000256" key="3">
    <source>
        <dbReference type="ARBA" id="ARBA00006016"/>
    </source>
</evidence>
<dbReference type="Gene3D" id="2.40.50.140">
    <property type="entry name" value="Nucleic acid-binding proteins"/>
    <property type="match status" value="1"/>
</dbReference>
<dbReference type="GO" id="GO:0045901">
    <property type="term" value="P:positive regulation of translational elongation"/>
    <property type="evidence" value="ECO:0007669"/>
    <property type="project" value="InterPro"/>
</dbReference>
<keyword evidence="5 11" id="KW-0963">Cytoplasm</keyword>
<evidence type="ECO:0000256" key="2">
    <source>
        <dbReference type="ARBA" id="ARBA00004496"/>
    </source>
</evidence>
<dbReference type="NCBIfam" id="NF003076">
    <property type="entry name" value="PRK03999.1"/>
    <property type="match status" value="1"/>
</dbReference>
<dbReference type="GO" id="GO:0045905">
    <property type="term" value="P:positive regulation of translational termination"/>
    <property type="evidence" value="ECO:0007669"/>
    <property type="project" value="InterPro"/>
</dbReference>
<dbReference type="HOGENOM" id="CLU_102600_3_0_2"/>
<dbReference type="Pfam" id="PF21485">
    <property type="entry name" value="IF5A-like_N"/>
    <property type="match status" value="1"/>
</dbReference>
<protein>
    <recommendedName>
        <fullName evidence="4 11">Translation initiation factor 5A</fullName>
    </recommendedName>
    <alternativeName>
        <fullName evidence="10 11">Hypusine-containing protein</fullName>
    </alternativeName>
    <alternativeName>
        <fullName evidence="9 11">eIF-5A</fullName>
    </alternativeName>
</protein>
<evidence type="ECO:0000256" key="9">
    <source>
        <dbReference type="ARBA" id="ARBA00032030"/>
    </source>
</evidence>
<dbReference type="InterPro" id="IPR012340">
    <property type="entry name" value="NA-bd_OB-fold"/>
</dbReference>
<dbReference type="InterPro" id="IPR048670">
    <property type="entry name" value="IF5A-like_N"/>
</dbReference>
<comment type="subcellular location">
    <subcellularLocation>
        <location evidence="2 11">Cytoplasm</location>
    </subcellularLocation>
</comment>
<dbReference type="GO" id="GO:0005737">
    <property type="term" value="C:cytoplasm"/>
    <property type="evidence" value="ECO:0007669"/>
    <property type="project" value="UniProtKB-SubCell"/>
</dbReference>
<dbReference type="SMART" id="SM01376">
    <property type="entry name" value="eIF-5a"/>
    <property type="match status" value="1"/>
</dbReference>
<keyword evidence="6 11" id="KW-0396">Initiation factor</keyword>
<keyword evidence="14" id="KW-1185">Reference proteome</keyword>
<feature type="domain" description="Translation initiation factor 5A C-terminal" evidence="12">
    <location>
        <begin position="69"/>
        <end position="131"/>
    </location>
</feature>
<dbReference type="Gene3D" id="2.30.30.30">
    <property type="match status" value="1"/>
</dbReference>
<evidence type="ECO:0000256" key="8">
    <source>
        <dbReference type="ARBA" id="ARBA00023071"/>
    </source>
</evidence>
<evidence type="ECO:0000313" key="14">
    <source>
        <dbReference type="Proteomes" id="UP000067434"/>
    </source>
</evidence>
<name>A0A0F7FIQ4_9CREN</name>
<evidence type="ECO:0000256" key="1">
    <source>
        <dbReference type="ARBA" id="ARBA00003980"/>
    </source>
</evidence>
<dbReference type="GO" id="GO:0003746">
    <property type="term" value="F:translation elongation factor activity"/>
    <property type="evidence" value="ECO:0007669"/>
    <property type="project" value="InterPro"/>
</dbReference>
<dbReference type="EMBL" id="CP009961">
    <property type="protein sequence ID" value="AKG39135.1"/>
    <property type="molecule type" value="Genomic_DNA"/>
</dbReference>
<reference evidence="13 14" key="1">
    <citation type="journal article" date="2015" name="Stand. Genomic Sci.">
        <title>Complete genome sequence of and proposal of Thermofilum uzonense sp. nov. a novel hyperthermophilic crenarchaeon and emended description of the genus Thermofilum.</title>
        <authorList>
            <person name="Toshchakov S.V."/>
            <person name="Korzhenkov A.A."/>
            <person name="Samarov N.I."/>
            <person name="Mazunin I.O."/>
            <person name="Mozhey O.I."/>
            <person name="Shmyr I.S."/>
            <person name="Derbikova K.S."/>
            <person name="Taranov E.A."/>
            <person name="Dominova I.N."/>
            <person name="Bonch-Osmolovskaya E.A."/>
            <person name="Patrushev M.V."/>
            <person name="Podosokorskaya O.A."/>
            <person name="Kublanov I.V."/>
        </authorList>
    </citation>
    <scope>NUCLEOTIDE SEQUENCE [LARGE SCALE GENOMIC DNA]</scope>
    <source>
        <strain evidence="13 14">1807-2</strain>
    </source>
</reference>
<dbReference type="GO" id="GO:0003723">
    <property type="term" value="F:RNA binding"/>
    <property type="evidence" value="ECO:0007669"/>
    <property type="project" value="InterPro"/>
</dbReference>
<sequence>MSTRPEEAGNIKVGSFVVIDGEPCRVVEVEKSKTGKHGSAKARIVGIGFFDGAKRSIVVPTDARVDVPIIRKFNAQVVSVTGDSLMLMSLDDYSTIEVPMPTEEEIRSKITEGAEVEVWEVMGRYKIMRVRS</sequence>
<dbReference type="Proteomes" id="UP000067434">
    <property type="component" value="Chromosome"/>
</dbReference>
<dbReference type="FunFam" id="2.30.30.30:FF:000038">
    <property type="entry name" value="Translation initiation factor 5A"/>
    <property type="match status" value="1"/>
</dbReference>
<evidence type="ECO:0000256" key="4">
    <source>
        <dbReference type="ARBA" id="ARBA00016327"/>
    </source>
</evidence>
<dbReference type="InterPro" id="IPR020189">
    <property type="entry name" value="IF5A_C"/>
</dbReference>
<dbReference type="HAMAP" id="MF_00085">
    <property type="entry name" value="eIF_5A"/>
    <property type="match status" value="1"/>
</dbReference>
<dbReference type="GO" id="GO:0003743">
    <property type="term" value="F:translation initiation factor activity"/>
    <property type="evidence" value="ECO:0007669"/>
    <property type="project" value="UniProtKB-UniRule"/>
</dbReference>
<evidence type="ECO:0000256" key="10">
    <source>
        <dbReference type="ARBA" id="ARBA00032163"/>
    </source>
</evidence>
<dbReference type="InterPro" id="IPR008991">
    <property type="entry name" value="Translation_prot_SH3-like_sf"/>
</dbReference>
<dbReference type="KEGG" id="thf:MA03_07630"/>
<dbReference type="NCBIfam" id="TIGR00037">
    <property type="entry name" value="eIF_5A"/>
    <property type="match status" value="1"/>
</dbReference>
<evidence type="ECO:0000259" key="12">
    <source>
        <dbReference type="SMART" id="SM01376"/>
    </source>
</evidence>